<dbReference type="Proteomes" id="UP000199048">
    <property type="component" value="Unassembled WGS sequence"/>
</dbReference>
<proteinExistence type="predicted"/>
<organism evidence="3 4">
    <name type="scientific">Methylobacterium pseudosasicola</name>
    <dbReference type="NCBI Taxonomy" id="582667"/>
    <lineage>
        <taxon>Bacteria</taxon>
        <taxon>Pseudomonadati</taxon>
        <taxon>Pseudomonadota</taxon>
        <taxon>Alphaproteobacteria</taxon>
        <taxon>Hyphomicrobiales</taxon>
        <taxon>Methylobacteriaceae</taxon>
        <taxon>Methylobacterium</taxon>
    </lineage>
</organism>
<dbReference type="InterPro" id="IPR000073">
    <property type="entry name" value="AB_hydrolase_1"/>
</dbReference>
<dbReference type="PIRSF" id="PIRSF000443">
    <property type="entry name" value="Homoser_Ac_trans"/>
    <property type="match status" value="1"/>
</dbReference>
<feature type="domain" description="AB hydrolase-1" evidence="2">
    <location>
        <begin position="69"/>
        <end position="326"/>
    </location>
</feature>
<dbReference type="STRING" id="582667.SAMN05192568_102510"/>
<dbReference type="PANTHER" id="PTHR32268">
    <property type="entry name" value="HOMOSERINE O-ACETYLTRANSFERASE"/>
    <property type="match status" value="1"/>
</dbReference>
<evidence type="ECO:0000259" key="2">
    <source>
        <dbReference type="Pfam" id="PF00561"/>
    </source>
</evidence>
<dbReference type="Gene3D" id="3.40.50.1820">
    <property type="entry name" value="alpha/beta hydrolase"/>
    <property type="match status" value="1"/>
</dbReference>
<keyword evidence="3" id="KW-0808">Transferase</keyword>
<dbReference type="SUPFAM" id="SSF53474">
    <property type="entry name" value="alpha/beta-Hydrolases"/>
    <property type="match status" value="1"/>
</dbReference>
<gene>
    <name evidence="3" type="ORF">SAMN05192568_102510</name>
</gene>
<evidence type="ECO:0000256" key="1">
    <source>
        <dbReference type="PIRSR" id="PIRSR000443-1"/>
    </source>
</evidence>
<dbReference type="OrthoDB" id="9800754at2"/>
<evidence type="ECO:0000313" key="3">
    <source>
        <dbReference type="EMBL" id="SFM27883.1"/>
    </source>
</evidence>
<dbReference type="NCBIfam" id="NF005757">
    <property type="entry name" value="PRK07581.1"/>
    <property type="match status" value="1"/>
</dbReference>
<protein>
    <submittedName>
        <fullName evidence="3">Homoserine O-acetyltransferase</fullName>
    </submittedName>
</protein>
<dbReference type="InterPro" id="IPR029058">
    <property type="entry name" value="AB_hydrolase_fold"/>
</dbReference>
<dbReference type="PANTHER" id="PTHR32268:SF15">
    <property type="entry name" value="HOMOSERINE ACETYLTRANSFERASE FAMILY PROTEIN (AFU_ORTHOLOGUE AFUA_1G15350)"/>
    <property type="match status" value="1"/>
</dbReference>
<evidence type="ECO:0000313" key="4">
    <source>
        <dbReference type="Proteomes" id="UP000199048"/>
    </source>
</evidence>
<sequence length="353" mass="38720">MAESYDSQETHGPYDNFQVGDFILESGAKIRDLNLAYATFGTLNADKSNAILFPSWYSGTTKILEHAYIGSGRSLDPERYFIILVNQIGNGLSSSPSNSPAPFHQIRFPQPSIGDDVRAQHRLITERFGIERLALVLGGSMGAQQTWEWAVRFPDAVARAAPIAGTARTTPHNQLLVDTFIEAITSDQAYGDGWFDEGAVHRGLRRHARLFAAAGFTPRLFNEALWRDLGFTTVDDFVTGFVENHFLPQGPNDLLTLLRKWRGGDVGPHGGGDLARALARIKARLSIIAIEEDGFFPVADIEAEQRFVPHSRLVRIASAWGHLALFGLDPAYNRAVDAALSELLAAPAPQEAP</sequence>
<feature type="active site" description="Nucleophile" evidence="1">
    <location>
        <position position="140"/>
    </location>
</feature>
<feature type="active site" evidence="1">
    <location>
        <position position="293"/>
    </location>
</feature>
<feature type="active site" evidence="1">
    <location>
        <position position="322"/>
    </location>
</feature>
<reference evidence="4" key="1">
    <citation type="submission" date="2016-10" db="EMBL/GenBank/DDBJ databases">
        <authorList>
            <person name="Varghese N."/>
            <person name="Submissions S."/>
        </authorList>
    </citation>
    <scope>NUCLEOTIDE SEQUENCE [LARGE SCALE GENOMIC DNA]</scope>
    <source>
        <strain evidence="4">BL36</strain>
    </source>
</reference>
<dbReference type="Pfam" id="PF00561">
    <property type="entry name" value="Abhydrolase_1"/>
    <property type="match status" value="1"/>
</dbReference>
<dbReference type="InterPro" id="IPR008220">
    <property type="entry name" value="HAT_MetX-like"/>
</dbReference>
<dbReference type="AlphaFoldDB" id="A0A1I4PKA2"/>
<accession>A0A1I4PKA2</accession>
<dbReference type="EMBL" id="FOTK01000025">
    <property type="protein sequence ID" value="SFM27883.1"/>
    <property type="molecule type" value="Genomic_DNA"/>
</dbReference>
<dbReference type="GO" id="GO:0016747">
    <property type="term" value="F:acyltransferase activity, transferring groups other than amino-acyl groups"/>
    <property type="evidence" value="ECO:0007669"/>
    <property type="project" value="InterPro"/>
</dbReference>
<dbReference type="RefSeq" id="WP_092043830.1">
    <property type="nucleotide sequence ID" value="NZ_FOTK01000025.1"/>
</dbReference>
<keyword evidence="4" id="KW-1185">Reference proteome</keyword>
<name>A0A1I4PKA2_9HYPH</name>